<evidence type="ECO:0000256" key="1">
    <source>
        <dbReference type="ARBA" id="ARBA00023015"/>
    </source>
</evidence>
<keyword evidence="8" id="KW-1185">Reference proteome</keyword>
<organism evidence="7 8">
    <name type="scientific">Saccharopolyspora rosea</name>
    <dbReference type="NCBI Taxonomy" id="524884"/>
    <lineage>
        <taxon>Bacteria</taxon>
        <taxon>Bacillati</taxon>
        <taxon>Actinomycetota</taxon>
        <taxon>Actinomycetes</taxon>
        <taxon>Pseudonocardiales</taxon>
        <taxon>Pseudonocardiaceae</taxon>
        <taxon>Saccharopolyspora</taxon>
    </lineage>
</organism>
<proteinExistence type="predicted"/>
<evidence type="ECO:0000313" key="8">
    <source>
        <dbReference type="Proteomes" id="UP001597018"/>
    </source>
</evidence>
<dbReference type="InterPro" id="IPR036388">
    <property type="entry name" value="WH-like_DNA-bd_sf"/>
</dbReference>
<keyword evidence="2" id="KW-0238">DNA-binding</keyword>
<protein>
    <submittedName>
        <fullName evidence="7">IclR family transcriptional regulator</fullName>
    </submittedName>
</protein>
<dbReference type="RefSeq" id="WP_263248016.1">
    <property type="nucleotide sequence ID" value="NZ_BAABLT010000005.1"/>
</dbReference>
<feature type="region of interest" description="Disordered" evidence="4">
    <location>
        <begin position="1"/>
        <end position="29"/>
    </location>
</feature>
<accession>A0ABW3FPL9</accession>
<keyword evidence="1" id="KW-0805">Transcription regulation</keyword>
<keyword evidence="3" id="KW-0804">Transcription</keyword>
<dbReference type="SMART" id="SM00346">
    <property type="entry name" value="HTH_ICLR"/>
    <property type="match status" value="1"/>
</dbReference>
<evidence type="ECO:0000256" key="3">
    <source>
        <dbReference type="ARBA" id="ARBA00023163"/>
    </source>
</evidence>
<sequence>MTSDEARTGRGAAPADRRDERGGISSPPSMVERMTLVLDAFGDRAARLRLDEIALRTGLPRSTSHRILDQLVRLGWLTHSSNGYALGRRSLRLGGRLDDTAELRAAAAPVLEKLHGGTGRVVCLGVLDGANVVFLDRIGGAGAALPSHVGGRAPAHATALGKAMLARLSPEDVDSVFRRGLRPRTHATITDLAVLHRELQRVRTRHGLAFERDEHAVGVSGVAVAISGGERIGGICVYEPTAGGSPERLAPLVRDAATRIARRLAPDHAVAEPVPAPGTGIMKRFLEVLDEDAIV</sequence>
<dbReference type="InterPro" id="IPR036390">
    <property type="entry name" value="WH_DNA-bd_sf"/>
</dbReference>
<dbReference type="SUPFAM" id="SSF46785">
    <property type="entry name" value="Winged helix' DNA-binding domain"/>
    <property type="match status" value="1"/>
</dbReference>
<evidence type="ECO:0000259" key="5">
    <source>
        <dbReference type="PROSITE" id="PS51077"/>
    </source>
</evidence>
<dbReference type="PANTHER" id="PTHR30136:SF35">
    <property type="entry name" value="HTH-TYPE TRANSCRIPTIONAL REGULATOR RV1719"/>
    <property type="match status" value="1"/>
</dbReference>
<dbReference type="Gene3D" id="3.30.450.40">
    <property type="match status" value="1"/>
</dbReference>
<dbReference type="InterPro" id="IPR005471">
    <property type="entry name" value="Tscrpt_reg_IclR_N"/>
</dbReference>
<dbReference type="EMBL" id="JBHTIW010000007">
    <property type="protein sequence ID" value="MFD0920446.1"/>
    <property type="molecule type" value="Genomic_DNA"/>
</dbReference>
<dbReference type="Pfam" id="PF09339">
    <property type="entry name" value="HTH_IclR"/>
    <property type="match status" value="1"/>
</dbReference>
<dbReference type="PROSITE" id="PS51077">
    <property type="entry name" value="HTH_ICLR"/>
    <property type="match status" value="1"/>
</dbReference>
<dbReference type="Gene3D" id="1.10.10.10">
    <property type="entry name" value="Winged helix-like DNA-binding domain superfamily/Winged helix DNA-binding domain"/>
    <property type="match status" value="1"/>
</dbReference>
<reference evidence="8" key="1">
    <citation type="journal article" date="2019" name="Int. J. Syst. Evol. Microbiol.">
        <title>The Global Catalogue of Microorganisms (GCM) 10K type strain sequencing project: providing services to taxonomists for standard genome sequencing and annotation.</title>
        <authorList>
            <consortium name="The Broad Institute Genomics Platform"/>
            <consortium name="The Broad Institute Genome Sequencing Center for Infectious Disease"/>
            <person name="Wu L."/>
            <person name="Ma J."/>
        </authorList>
    </citation>
    <scope>NUCLEOTIDE SEQUENCE [LARGE SCALE GENOMIC DNA]</scope>
    <source>
        <strain evidence="8">CCUG 56401</strain>
    </source>
</reference>
<dbReference type="InterPro" id="IPR050707">
    <property type="entry name" value="HTH_MetabolicPath_Reg"/>
</dbReference>
<evidence type="ECO:0000259" key="6">
    <source>
        <dbReference type="PROSITE" id="PS51078"/>
    </source>
</evidence>
<evidence type="ECO:0000256" key="4">
    <source>
        <dbReference type="SAM" id="MobiDB-lite"/>
    </source>
</evidence>
<feature type="domain" description="HTH iclR-type" evidence="5">
    <location>
        <begin position="28"/>
        <end position="88"/>
    </location>
</feature>
<name>A0ABW3FPL9_9PSEU</name>
<dbReference type="PROSITE" id="PS51078">
    <property type="entry name" value="ICLR_ED"/>
    <property type="match status" value="1"/>
</dbReference>
<feature type="domain" description="IclR-ED" evidence="6">
    <location>
        <begin position="89"/>
        <end position="266"/>
    </location>
</feature>
<evidence type="ECO:0000256" key="2">
    <source>
        <dbReference type="ARBA" id="ARBA00023125"/>
    </source>
</evidence>
<dbReference type="InterPro" id="IPR029016">
    <property type="entry name" value="GAF-like_dom_sf"/>
</dbReference>
<dbReference type="SUPFAM" id="SSF55781">
    <property type="entry name" value="GAF domain-like"/>
    <property type="match status" value="1"/>
</dbReference>
<dbReference type="Pfam" id="PF01614">
    <property type="entry name" value="IclR_C"/>
    <property type="match status" value="1"/>
</dbReference>
<dbReference type="PANTHER" id="PTHR30136">
    <property type="entry name" value="HELIX-TURN-HELIX TRANSCRIPTIONAL REGULATOR, ICLR FAMILY"/>
    <property type="match status" value="1"/>
</dbReference>
<comment type="caution">
    <text evidence="7">The sequence shown here is derived from an EMBL/GenBank/DDBJ whole genome shotgun (WGS) entry which is preliminary data.</text>
</comment>
<dbReference type="InterPro" id="IPR014757">
    <property type="entry name" value="Tscrpt_reg_IclR_C"/>
</dbReference>
<evidence type="ECO:0000313" key="7">
    <source>
        <dbReference type="EMBL" id="MFD0920446.1"/>
    </source>
</evidence>
<dbReference type="Proteomes" id="UP001597018">
    <property type="component" value="Unassembled WGS sequence"/>
</dbReference>
<gene>
    <name evidence="7" type="ORF">ACFQ16_11900</name>
</gene>